<evidence type="ECO:0000256" key="1">
    <source>
        <dbReference type="SAM" id="MobiDB-lite"/>
    </source>
</evidence>
<feature type="region of interest" description="Disordered" evidence="1">
    <location>
        <begin position="417"/>
        <end position="496"/>
    </location>
</feature>
<dbReference type="AlphaFoldDB" id="A0A9P8ULB8"/>
<keyword evidence="2" id="KW-0812">Transmembrane</keyword>
<dbReference type="EMBL" id="JAGPXC010000004">
    <property type="protein sequence ID" value="KAH6654181.1"/>
    <property type="molecule type" value="Genomic_DNA"/>
</dbReference>
<keyword evidence="2" id="KW-0472">Membrane</keyword>
<sequence length="543" mass="59284">MAPVPIEHPPSYIPLALSTTHLGLVVYLTYAVGASLYTSYKSLSPAQDTRRRQEWRKKLAPVFAGLAAVALVSTTYSSLSYAVLSYKAWAHERDVELPHRLVGDKGFLPGTHNASQVYLARWLDDTPIYYDAFEIVAEKARRFWWGQQVDLGSISWSILLAIEGRRRHIPLLTAFLALAHLVSLSFAQNLFYLALLLTPAPIAAGNDHLELPVVPMPASRWARIRHAVSPPKPTNWCPHPALLLGAVLVNFASLFILPYAVETPSFVTVALVTRLSTFLPLIVSKVVPTSWGTVHPHPHDAYSSFTSLFRLISLASFALHAKATFFGLRYNLPDSHYHRHSRFLPWDIAERSTWEQSTTAIGKVLGSTRDHPVVAAVGWDVLLCALSLGIWTAVRATDVEGIILSTVPFYKKPGHVAADHGSTPSAVKEEFDSNEQATENGMKLRRRGPPKSRGTSISSVGSDVAGDNTVLGTARRRGRPKKVAEPDEAYEPTAAEASQVVEGDILPPKELDWESAALAWGLAAFGGLGAAEAGVFGAECVSR</sequence>
<dbReference type="Proteomes" id="UP000758603">
    <property type="component" value="Unassembled WGS sequence"/>
</dbReference>
<proteinExistence type="predicted"/>
<evidence type="ECO:0000313" key="4">
    <source>
        <dbReference type="Proteomes" id="UP000758603"/>
    </source>
</evidence>
<evidence type="ECO:0000313" key="3">
    <source>
        <dbReference type="EMBL" id="KAH6654181.1"/>
    </source>
</evidence>
<organism evidence="3 4">
    <name type="scientific">Truncatella angustata</name>
    <dbReference type="NCBI Taxonomy" id="152316"/>
    <lineage>
        <taxon>Eukaryota</taxon>
        <taxon>Fungi</taxon>
        <taxon>Dikarya</taxon>
        <taxon>Ascomycota</taxon>
        <taxon>Pezizomycotina</taxon>
        <taxon>Sordariomycetes</taxon>
        <taxon>Xylariomycetidae</taxon>
        <taxon>Amphisphaeriales</taxon>
        <taxon>Sporocadaceae</taxon>
        <taxon>Truncatella</taxon>
    </lineage>
</organism>
<reference evidence="3" key="1">
    <citation type="journal article" date="2021" name="Nat. Commun.">
        <title>Genetic determinants of endophytism in the Arabidopsis root mycobiome.</title>
        <authorList>
            <person name="Mesny F."/>
            <person name="Miyauchi S."/>
            <person name="Thiergart T."/>
            <person name="Pickel B."/>
            <person name="Atanasova L."/>
            <person name="Karlsson M."/>
            <person name="Huettel B."/>
            <person name="Barry K.W."/>
            <person name="Haridas S."/>
            <person name="Chen C."/>
            <person name="Bauer D."/>
            <person name="Andreopoulos W."/>
            <person name="Pangilinan J."/>
            <person name="LaButti K."/>
            <person name="Riley R."/>
            <person name="Lipzen A."/>
            <person name="Clum A."/>
            <person name="Drula E."/>
            <person name="Henrissat B."/>
            <person name="Kohler A."/>
            <person name="Grigoriev I.V."/>
            <person name="Martin F.M."/>
            <person name="Hacquard S."/>
        </authorList>
    </citation>
    <scope>NUCLEOTIDE SEQUENCE</scope>
    <source>
        <strain evidence="3">MPI-SDFR-AT-0073</strain>
    </source>
</reference>
<gene>
    <name evidence="3" type="ORF">BKA67DRAFT_658500</name>
</gene>
<accession>A0A9P8ULB8</accession>
<protein>
    <submittedName>
        <fullName evidence="3">Uncharacterized protein</fullName>
    </submittedName>
</protein>
<evidence type="ECO:0000256" key="2">
    <source>
        <dbReference type="SAM" id="Phobius"/>
    </source>
</evidence>
<dbReference type="OrthoDB" id="2126185at2759"/>
<feature type="transmembrane region" description="Helical" evidence="2">
    <location>
        <begin position="59"/>
        <end position="79"/>
    </location>
</feature>
<dbReference type="RefSeq" id="XP_045958451.1">
    <property type="nucleotide sequence ID" value="XM_046107289.1"/>
</dbReference>
<comment type="caution">
    <text evidence="3">The sequence shown here is derived from an EMBL/GenBank/DDBJ whole genome shotgun (WGS) entry which is preliminary data.</text>
</comment>
<dbReference type="GeneID" id="70136180"/>
<keyword evidence="2" id="KW-1133">Transmembrane helix</keyword>
<name>A0A9P8ULB8_9PEZI</name>
<feature type="transmembrane region" description="Helical" evidence="2">
    <location>
        <begin position="12"/>
        <end position="38"/>
    </location>
</feature>
<keyword evidence="4" id="KW-1185">Reference proteome</keyword>